<keyword evidence="3" id="KW-1185">Reference proteome</keyword>
<gene>
    <name evidence="2" type="ORF">SAMN05421762_0300</name>
</gene>
<dbReference type="STRING" id="517719.SAMN05421762_0300"/>
<evidence type="ECO:0000256" key="1">
    <source>
        <dbReference type="SAM" id="MobiDB-lite"/>
    </source>
</evidence>
<evidence type="ECO:0000313" key="2">
    <source>
        <dbReference type="EMBL" id="SFC24757.1"/>
    </source>
</evidence>
<accession>A0A1I1HL00</accession>
<name>A0A1I1HL00_9RHOB</name>
<feature type="region of interest" description="Disordered" evidence="1">
    <location>
        <begin position="1"/>
        <end position="47"/>
    </location>
</feature>
<proteinExistence type="predicted"/>
<protein>
    <submittedName>
        <fullName evidence="2">Uncharacterized protein</fullName>
    </submittedName>
</protein>
<dbReference type="EMBL" id="FOLX01000001">
    <property type="protein sequence ID" value="SFC24757.1"/>
    <property type="molecule type" value="Genomic_DNA"/>
</dbReference>
<sequence length="101" mass="10784">MNRNWGEFKAPQGSNYADDGGKGEENKGPERNDPGRVAGPDQKIVRRDLVRRSGQTIAPWQCLNFLPEPQGHGLLRVGLPQVVGSFSSKPSTAAPGASAVC</sequence>
<reference evidence="2 3" key="1">
    <citation type="submission" date="2016-10" db="EMBL/GenBank/DDBJ databases">
        <authorList>
            <person name="de Groot N.N."/>
        </authorList>
    </citation>
    <scope>NUCLEOTIDE SEQUENCE [LARGE SCALE GENOMIC DNA]</scope>
    <source>
        <strain evidence="2 3">DSM 29619</strain>
    </source>
</reference>
<dbReference type="Proteomes" id="UP000231644">
    <property type="component" value="Unassembled WGS sequence"/>
</dbReference>
<dbReference type="AlphaFoldDB" id="A0A1I1HL00"/>
<organism evidence="2 3">
    <name type="scientific">Pseudooceanicola nitratireducens</name>
    <dbReference type="NCBI Taxonomy" id="517719"/>
    <lineage>
        <taxon>Bacteria</taxon>
        <taxon>Pseudomonadati</taxon>
        <taxon>Pseudomonadota</taxon>
        <taxon>Alphaproteobacteria</taxon>
        <taxon>Rhodobacterales</taxon>
        <taxon>Paracoccaceae</taxon>
        <taxon>Pseudooceanicola</taxon>
    </lineage>
</organism>
<feature type="compositionally biased region" description="Basic and acidic residues" evidence="1">
    <location>
        <begin position="19"/>
        <end position="34"/>
    </location>
</feature>
<evidence type="ECO:0000313" key="3">
    <source>
        <dbReference type="Proteomes" id="UP000231644"/>
    </source>
</evidence>